<dbReference type="SUPFAM" id="SSF46626">
    <property type="entry name" value="Cytochrome c"/>
    <property type="match status" value="3"/>
</dbReference>
<dbReference type="InterPro" id="IPR008168">
    <property type="entry name" value="Cyt_C_IC"/>
</dbReference>
<dbReference type="Proteomes" id="UP000318050">
    <property type="component" value="Unassembled WGS sequence"/>
</dbReference>
<dbReference type="Pfam" id="PF00034">
    <property type="entry name" value="Cytochrom_C"/>
    <property type="match status" value="2"/>
</dbReference>
<dbReference type="GO" id="GO:0020037">
    <property type="term" value="F:heme binding"/>
    <property type="evidence" value="ECO:0007669"/>
    <property type="project" value="InterPro"/>
</dbReference>
<organism evidence="11 12">
    <name type="scientific">Nitrospirillum amazonense</name>
    <dbReference type="NCBI Taxonomy" id="28077"/>
    <lineage>
        <taxon>Bacteria</taxon>
        <taxon>Pseudomonadati</taxon>
        <taxon>Pseudomonadota</taxon>
        <taxon>Alphaproteobacteria</taxon>
        <taxon>Rhodospirillales</taxon>
        <taxon>Azospirillaceae</taxon>
        <taxon>Nitrospirillum</taxon>
    </lineage>
</organism>
<feature type="domain" description="Cytochrome c" evidence="10">
    <location>
        <begin position="52"/>
        <end position="154"/>
    </location>
</feature>
<keyword evidence="7 8" id="KW-0408">Iron</keyword>
<comment type="caution">
    <text evidence="11">The sequence shown here is derived from an EMBL/GenBank/DDBJ whole genome shotgun (WGS) entry which is preliminary data.</text>
</comment>
<sequence>MRAPLQRALVTGLLSLGILVATLSVVAIGLSGIANGQPPSATSGPYPPVKDPDVAKGYYVAVQGDCVGCHTVPGGLPFAGGRPLVTPFGTLYSANITPDKDAGIGRWSANDFYRALHEGKAPDGHLYPAFPYNYYTRIGRADSDALFAYLRSLPPSPNRSPRNELPFPFNIRALMMGWNLLFLDEGEYKPDPAKSAAWNRGAYLVEGPGHCAACHTPKNLFGAPRTSRDYHGGDIGNGWYAPDITPNKRTGIGGWSDEELFQYLKTGRNAHANASADMGEVVAYSTSHMTDDDVRAIVTYLRDRPARADDSPKKPDPAVMKAGEAVYVDTCAACHRMDGAGSMAMFPRLPGNPNLQQPNPGTLLRVLLVGSRSLPTDARPTPTTMPAFNWKLRDEQIAAVATYVRNNWGNAAAPVDVDTVTKMRKALGADRRTFPDGFPTDMHHPNPETVSSPHTDSRQNGTDQAGTAAELGN</sequence>
<evidence type="ECO:0000313" key="11">
    <source>
        <dbReference type="EMBL" id="TWB56692.1"/>
    </source>
</evidence>
<dbReference type="InterPro" id="IPR036909">
    <property type="entry name" value="Cyt_c-like_dom_sf"/>
</dbReference>
<keyword evidence="6" id="KW-0249">Electron transport</keyword>
<dbReference type="InterPro" id="IPR051459">
    <property type="entry name" value="Cytochrome_c-type_DH"/>
</dbReference>
<evidence type="ECO:0000256" key="6">
    <source>
        <dbReference type="ARBA" id="ARBA00022982"/>
    </source>
</evidence>
<dbReference type="PROSITE" id="PS51007">
    <property type="entry name" value="CYTC"/>
    <property type="match status" value="3"/>
</dbReference>
<keyword evidence="2" id="KW-0813">Transport</keyword>
<evidence type="ECO:0000313" key="12">
    <source>
        <dbReference type="Proteomes" id="UP000318050"/>
    </source>
</evidence>
<feature type="region of interest" description="Disordered" evidence="9">
    <location>
        <begin position="431"/>
        <end position="473"/>
    </location>
</feature>
<dbReference type="InterPro" id="IPR009056">
    <property type="entry name" value="Cyt_c-like_dom"/>
</dbReference>
<dbReference type="GO" id="GO:0009055">
    <property type="term" value="F:electron transfer activity"/>
    <property type="evidence" value="ECO:0007669"/>
    <property type="project" value="InterPro"/>
</dbReference>
<keyword evidence="4" id="KW-0679">Respiratory chain</keyword>
<evidence type="ECO:0000256" key="2">
    <source>
        <dbReference type="ARBA" id="ARBA00022448"/>
    </source>
</evidence>
<name>A0A560ICB5_9PROT</name>
<dbReference type="AlphaFoldDB" id="A0A560ICB5"/>
<evidence type="ECO:0000256" key="3">
    <source>
        <dbReference type="ARBA" id="ARBA00022617"/>
    </source>
</evidence>
<evidence type="ECO:0000256" key="8">
    <source>
        <dbReference type="PROSITE-ProRule" id="PRU00433"/>
    </source>
</evidence>
<reference evidence="11 12" key="1">
    <citation type="submission" date="2019-06" db="EMBL/GenBank/DDBJ databases">
        <title>Genomic Encyclopedia of Type Strains, Phase IV (KMG-V): Genome sequencing to study the core and pangenomes of soil and plant-associated prokaryotes.</title>
        <authorList>
            <person name="Whitman W."/>
        </authorList>
    </citation>
    <scope>NUCLEOTIDE SEQUENCE [LARGE SCALE GENOMIC DNA]</scope>
    <source>
        <strain evidence="11 12">BR 11140</strain>
    </source>
</reference>
<gene>
    <name evidence="11" type="ORF">FBZ92_110113</name>
</gene>
<dbReference type="OrthoDB" id="9811281at2"/>
<keyword evidence="5 8" id="KW-0479">Metal-binding</keyword>
<evidence type="ECO:0000259" key="10">
    <source>
        <dbReference type="PROSITE" id="PS51007"/>
    </source>
</evidence>
<feature type="domain" description="Cytochrome c" evidence="10">
    <location>
        <begin position="318"/>
        <end position="408"/>
    </location>
</feature>
<dbReference type="EMBL" id="VITT01000010">
    <property type="protein sequence ID" value="TWB56692.1"/>
    <property type="molecule type" value="Genomic_DNA"/>
</dbReference>
<keyword evidence="3 8" id="KW-0349">Heme</keyword>
<evidence type="ECO:0000256" key="1">
    <source>
        <dbReference type="ARBA" id="ARBA00001926"/>
    </source>
</evidence>
<feature type="domain" description="Cytochrome c" evidence="10">
    <location>
        <begin position="196"/>
        <end position="305"/>
    </location>
</feature>
<evidence type="ECO:0000256" key="4">
    <source>
        <dbReference type="ARBA" id="ARBA00022660"/>
    </source>
</evidence>
<accession>A0A560ICB5</accession>
<feature type="compositionally biased region" description="Polar residues" evidence="9">
    <location>
        <begin position="448"/>
        <end position="465"/>
    </location>
</feature>
<dbReference type="GO" id="GO:0005506">
    <property type="term" value="F:iron ion binding"/>
    <property type="evidence" value="ECO:0007669"/>
    <property type="project" value="InterPro"/>
</dbReference>
<evidence type="ECO:0000256" key="7">
    <source>
        <dbReference type="ARBA" id="ARBA00023004"/>
    </source>
</evidence>
<evidence type="ECO:0000256" key="5">
    <source>
        <dbReference type="ARBA" id="ARBA00022723"/>
    </source>
</evidence>
<dbReference type="PANTHER" id="PTHR35008:SF8">
    <property type="entry name" value="ALCOHOL DEHYDROGENASE CYTOCHROME C SUBUNIT"/>
    <property type="match status" value="1"/>
</dbReference>
<evidence type="ECO:0000256" key="9">
    <source>
        <dbReference type="SAM" id="MobiDB-lite"/>
    </source>
</evidence>
<dbReference type="PRINTS" id="PR00605">
    <property type="entry name" value="CYTCHROMECIC"/>
</dbReference>
<dbReference type="Gene3D" id="1.10.760.10">
    <property type="entry name" value="Cytochrome c-like domain"/>
    <property type="match status" value="3"/>
</dbReference>
<dbReference type="PANTHER" id="PTHR35008">
    <property type="entry name" value="BLL4482 PROTEIN-RELATED"/>
    <property type="match status" value="1"/>
</dbReference>
<comment type="cofactor">
    <cofactor evidence="1">
        <name>heme c</name>
        <dbReference type="ChEBI" id="CHEBI:61717"/>
    </cofactor>
</comment>
<protein>
    <submittedName>
        <fullName evidence="11">Mono/diheme cytochrome c family protein</fullName>
    </submittedName>
</protein>
<proteinExistence type="predicted"/>